<dbReference type="InterPro" id="IPR002293">
    <property type="entry name" value="AA/rel_permease1"/>
</dbReference>
<evidence type="ECO:0000256" key="2">
    <source>
        <dbReference type="ARBA" id="ARBA00022692"/>
    </source>
</evidence>
<comment type="subcellular location">
    <subcellularLocation>
        <location evidence="1">Membrane</location>
        <topology evidence="1">Multi-pass membrane protein</topology>
    </subcellularLocation>
</comment>
<keyword evidence="4 5" id="KW-0472">Membrane</keyword>
<feature type="transmembrane region" description="Helical" evidence="5">
    <location>
        <begin position="170"/>
        <end position="191"/>
    </location>
</feature>
<feature type="transmembrane region" description="Helical" evidence="5">
    <location>
        <begin position="106"/>
        <end position="132"/>
    </location>
</feature>
<evidence type="ECO:0000256" key="4">
    <source>
        <dbReference type="ARBA" id="ARBA00023136"/>
    </source>
</evidence>
<sequence>MSLADLLFGKPLASAELRAEKVGPRAGIAVFGLDALSSAAYGPEAALTLLIPLGAAGIAYILPLSASIIVLLAILNFSYRQTIEAYPTGGGSYTVARENLGPLPGLLAAAALMIDYTLVAAVGISAGVGALVSAVPRLQPHTLGLCLSILVFITIVNLRGVRQVGSAFIVPTYLFVGSLPGAIALGVFKALAGGGHPAPVAAPPALHPQAAALSTWLLLQSFSNGCTAMTGVEAVSNGVRSFREPVSKTAQRTLTAIITILAVLLAGIAYLV</sequence>
<name>A0A537JLT3_9BACT</name>
<dbReference type="GO" id="GO:0022857">
    <property type="term" value="F:transmembrane transporter activity"/>
    <property type="evidence" value="ECO:0007669"/>
    <property type="project" value="InterPro"/>
</dbReference>
<evidence type="ECO:0000256" key="3">
    <source>
        <dbReference type="ARBA" id="ARBA00022989"/>
    </source>
</evidence>
<feature type="transmembrane region" description="Helical" evidence="5">
    <location>
        <begin position="253"/>
        <end position="271"/>
    </location>
</feature>
<reference evidence="6 7" key="1">
    <citation type="journal article" date="2019" name="Nat. Microbiol.">
        <title>Mediterranean grassland soil C-N compound turnover is dependent on rainfall and depth, and is mediated by genomically divergent microorganisms.</title>
        <authorList>
            <person name="Diamond S."/>
            <person name="Andeer P.F."/>
            <person name="Li Z."/>
            <person name="Crits-Christoph A."/>
            <person name="Burstein D."/>
            <person name="Anantharaman K."/>
            <person name="Lane K.R."/>
            <person name="Thomas B.C."/>
            <person name="Pan C."/>
            <person name="Northen T.R."/>
            <person name="Banfield J.F."/>
        </authorList>
    </citation>
    <scope>NUCLEOTIDE SEQUENCE [LARGE SCALE GENOMIC DNA]</scope>
    <source>
        <strain evidence="6">NP_7</strain>
    </source>
</reference>
<keyword evidence="2 5" id="KW-0812">Transmembrane</keyword>
<evidence type="ECO:0000256" key="5">
    <source>
        <dbReference type="SAM" id="Phobius"/>
    </source>
</evidence>
<proteinExistence type="predicted"/>
<dbReference type="AlphaFoldDB" id="A0A537JLT3"/>
<dbReference type="EMBL" id="VBAO01000028">
    <property type="protein sequence ID" value="TMI84499.1"/>
    <property type="molecule type" value="Genomic_DNA"/>
</dbReference>
<organism evidence="6 7">
    <name type="scientific">Candidatus Segetimicrobium genomatis</name>
    <dbReference type="NCBI Taxonomy" id="2569760"/>
    <lineage>
        <taxon>Bacteria</taxon>
        <taxon>Bacillati</taxon>
        <taxon>Candidatus Sysuimicrobiota</taxon>
        <taxon>Candidatus Sysuimicrobiia</taxon>
        <taxon>Candidatus Sysuimicrobiales</taxon>
        <taxon>Candidatus Segetimicrobiaceae</taxon>
        <taxon>Candidatus Segetimicrobium</taxon>
    </lineage>
</organism>
<accession>A0A537JLT3</accession>
<dbReference type="Pfam" id="PF13520">
    <property type="entry name" value="AA_permease_2"/>
    <property type="match status" value="1"/>
</dbReference>
<feature type="transmembrane region" description="Helical" evidence="5">
    <location>
        <begin position="49"/>
        <end position="75"/>
    </location>
</feature>
<dbReference type="Gene3D" id="1.20.1740.10">
    <property type="entry name" value="Amino acid/polyamine transporter I"/>
    <property type="match status" value="1"/>
</dbReference>
<keyword evidence="3 5" id="KW-1133">Transmembrane helix</keyword>
<dbReference type="PANTHER" id="PTHR47704">
    <property type="entry name" value="POTASSIUM TRANSPORTER KIMA"/>
    <property type="match status" value="1"/>
</dbReference>
<dbReference type="InterPro" id="IPR053153">
    <property type="entry name" value="APC_K+_Transporter"/>
</dbReference>
<feature type="non-terminal residue" evidence="6">
    <location>
        <position position="272"/>
    </location>
</feature>
<feature type="transmembrane region" description="Helical" evidence="5">
    <location>
        <begin position="138"/>
        <end position="158"/>
    </location>
</feature>
<evidence type="ECO:0000313" key="7">
    <source>
        <dbReference type="Proteomes" id="UP000320048"/>
    </source>
</evidence>
<dbReference type="Proteomes" id="UP000320048">
    <property type="component" value="Unassembled WGS sequence"/>
</dbReference>
<dbReference type="GO" id="GO:0016020">
    <property type="term" value="C:membrane"/>
    <property type="evidence" value="ECO:0007669"/>
    <property type="project" value="UniProtKB-SubCell"/>
</dbReference>
<gene>
    <name evidence="6" type="ORF">E6H04_01230</name>
</gene>
<protein>
    <submittedName>
        <fullName evidence="6">APC family permease</fullName>
    </submittedName>
</protein>
<evidence type="ECO:0000256" key="1">
    <source>
        <dbReference type="ARBA" id="ARBA00004141"/>
    </source>
</evidence>
<comment type="caution">
    <text evidence="6">The sequence shown here is derived from an EMBL/GenBank/DDBJ whole genome shotgun (WGS) entry which is preliminary data.</text>
</comment>
<evidence type="ECO:0000313" key="6">
    <source>
        <dbReference type="EMBL" id="TMI84499.1"/>
    </source>
</evidence>
<dbReference type="PANTHER" id="PTHR47704:SF1">
    <property type="entry name" value="POTASSIUM TRANSPORTER KIMA"/>
    <property type="match status" value="1"/>
</dbReference>